<accession>A0A5C1AMU8</accession>
<dbReference type="SUPFAM" id="SSF82171">
    <property type="entry name" value="DPP6 N-terminal domain-like"/>
    <property type="match status" value="1"/>
</dbReference>
<name>A0A5C1AMU8_9BACT</name>
<sequence length="1016" mass="112330">MLRVTCFLLLSLVSSIALSQTPAAKRPLKHADYEIWNTATAMTLSPDGKWLAYNRLPGEGDGAVIVKSLTGPTEYVIPRGGRTGGATAERPEGEPSAVPAASAAPVGSLAGSPQFTPDGKKVLFPVMPTKAEQERAKADKKEARTVLAVMNLATGQIGERLVKLKAYSVVEKTNFLLLHEEPKTTDVTGVGAVIGGFGFIPRPGAITPTTPSAGTTPNATPGGRNRQRPGGGTPNPATTPPPSTTPRLPIGTNLTVRNLADSKEHTFTDVLDYQVTRDGKTLLLTKVSRDAADNGLFAVELGSSSLKPVLTGKGKYTRQVWDAKQSRLAFFFEEPAPEAKPEDKKPTPRPKVYSWDRSSKAPAVELLNAATPGLKAGTMIVERGGLRFTDDGLKLVLATAKIPEEKKDAPTTPPAQATPTNEKVDLDLWHWKDDQIQPMQKIRGDNERTRTHSAAYFFDTKQFRQLSDENITVGVPDFGDWSTASNDKPYRHLIGYGATLADHSLVNVRTGETKPLLKAHEGIVAASPKGNYRVLFDGKDWVSYAVPSRTKANLTAKMPVKFFNETFDMPMKPSSYGFADWTPDEKFLLVSDRFDIWKVAPDGSSCENLTKIGREQNVRFDIARFPNPDEEPDRGVDLSKPLLLNATNLVTKDSGFYWLEPGGKPKLLLMAGRDYGRPVKARHADTLLFTSSTFADYPDYYATDSTFHDVRRVTDINPRKKEFVWGKSELVAYKSLDGTELSGILVKPENFDPTKKYPMIVYIYERLTDNLHQFRLPSAGTSINPTFYASNGYLVFMPDIAYTVGSPGQSALKCVLPAIQAVVDKGCVNEQAIGIQGHSWGGYQIAYLVTQTNRFKAAASGAPVSDMVSAYGGIRWGTGLPREFQYERTQSRIGATLWQAPMKFIENSPIFMADRVQTPLMILHNDQDDAVPWYQGIEYYLALRRLGKECYLFNYNGELHGLRKKATQRDYTLRMQQFFDHHLKGAPAPEWMAKGIPFSERDKEKEQWKDLFKPSR</sequence>
<keyword evidence="6" id="KW-1185">Reference proteome</keyword>
<dbReference type="Proteomes" id="UP000324974">
    <property type="component" value="Chromosome"/>
</dbReference>
<reference evidence="6" key="1">
    <citation type="submission" date="2019-08" db="EMBL/GenBank/DDBJ databases">
        <title>Limnoglobus roseus gen. nov., sp. nov., a novel freshwater planctomycete with a giant genome from the family Gemmataceae.</title>
        <authorList>
            <person name="Kulichevskaya I.S."/>
            <person name="Naumoff D.G."/>
            <person name="Miroshnikov K."/>
            <person name="Ivanova A."/>
            <person name="Philippov D.A."/>
            <person name="Hakobyan A."/>
            <person name="Rijpstra I.C."/>
            <person name="Sinninghe Damste J.S."/>
            <person name="Liesack W."/>
            <person name="Dedysh S.N."/>
        </authorList>
    </citation>
    <scope>NUCLEOTIDE SEQUENCE [LARGE SCALE GENOMIC DNA]</scope>
    <source>
        <strain evidence="6">PX52</strain>
    </source>
</reference>
<dbReference type="PANTHER" id="PTHR42776">
    <property type="entry name" value="SERINE PEPTIDASE S9 FAMILY MEMBER"/>
    <property type="match status" value="1"/>
</dbReference>
<dbReference type="GO" id="GO:0004252">
    <property type="term" value="F:serine-type endopeptidase activity"/>
    <property type="evidence" value="ECO:0007669"/>
    <property type="project" value="TreeGrafter"/>
</dbReference>
<evidence type="ECO:0000256" key="1">
    <source>
        <dbReference type="ARBA" id="ARBA00022801"/>
    </source>
</evidence>
<evidence type="ECO:0000259" key="4">
    <source>
        <dbReference type="Pfam" id="PF00326"/>
    </source>
</evidence>
<dbReference type="KEGG" id="lrs:PX52LOC_06106"/>
<dbReference type="GO" id="GO:0006508">
    <property type="term" value="P:proteolysis"/>
    <property type="evidence" value="ECO:0007669"/>
    <property type="project" value="InterPro"/>
</dbReference>
<keyword evidence="1" id="KW-0378">Hydrolase</keyword>
<feature type="region of interest" description="Disordered" evidence="2">
    <location>
        <begin position="204"/>
        <end position="251"/>
    </location>
</feature>
<dbReference type="EMBL" id="CP042425">
    <property type="protein sequence ID" value="QEL19052.1"/>
    <property type="molecule type" value="Genomic_DNA"/>
</dbReference>
<dbReference type="OrthoDB" id="108903at2"/>
<dbReference type="SUPFAM" id="SSF53474">
    <property type="entry name" value="alpha/beta-Hydrolases"/>
    <property type="match status" value="1"/>
</dbReference>
<feature type="region of interest" description="Disordered" evidence="2">
    <location>
        <begin position="76"/>
        <end position="111"/>
    </location>
</feature>
<feature type="compositionally biased region" description="Low complexity" evidence="2">
    <location>
        <begin position="95"/>
        <end position="111"/>
    </location>
</feature>
<feature type="compositionally biased region" description="Polar residues" evidence="2">
    <location>
        <begin position="207"/>
        <end position="219"/>
    </location>
</feature>
<dbReference type="RefSeq" id="WP_149113492.1">
    <property type="nucleotide sequence ID" value="NZ_CP042425.1"/>
</dbReference>
<proteinExistence type="predicted"/>
<feature type="domain" description="Peptidase S9 prolyl oligopeptidase catalytic" evidence="4">
    <location>
        <begin position="808"/>
        <end position="985"/>
    </location>
</feature>
<organism evidence="5 6">
    <name type="scientific">Limnoglobus roseus</name>
    <dbReference type="NCBI Taxonomy" id="2598579"/>
    <lineage>
        <taxon>Bacteria</taxon>
        <taxon>Pseudomonadati</taxon>
        <taxon>Planctomycetota</taxon>
        <taxon>Planctomycetia</taxon>
        <taxon>Gemmatales</taxon>
        <taxon>Gemmataceae</taxon>
        <taxon>Limnoglobus</taxon>
    </lineage>
</organism>
<feature type="compositionally biased region" description="Basic and acidic residues" evidence="2">
    <location>
        <begin position="337"/>
        <end position="346"/>
    </location>
</feature>
<dbReference type="InterPro" id="IPR001375">
    <property type="entry name" value="Peptidase_S9_cat"/>
</dbReference>
<dbReference type="Gene3D" id="3.40.50.1820">
    <property type="entry name" value="alpha/beta hydrolase"/>
    <property type="match status" value="1"/>
</dbReference>
<protein>
    <submittedName>
        <fullName evidence="5">S9 family peptidase</fullName>
    </submittedName>
</protein>
<evidence type="ECO:0000256" key="2">
    <source>
        <dbReference type="SAM" id="MobiDB-lite"/>
    </source>
</evidence>
<keyword evidence="3" id="KW-0732">Signal</keyword>
<dbReference type="InterPro" id="IPR029058">
    <property type="entry name" value="AB_hydrolase_fold"/>
</dbReference>
<evidence type="ECO:0000256" key="3">
    <source>
        <dbReference type="SAM" id="SignalP"/>
    </source>
</evidence>
<feature type="region of interest" description="Disordered" evidence="2">
    <location>
        <begin position="334"/>
        <end position="355"/>
    </location>
</feature>
<gene>
    <name evidence="5" type="ORF">PX52LOC_06106</name>
</gene>
<feature type="chain" id="PRO_5022769414" evidence="3">
    <location>
        <begin position="20"/>
        <end position="1016"/>
    </location>
</feature>
<evidence type="ECO:0000313" key="6">
    <source>
        <dbReference type="Proteomes" id="UP000324974"/>
    </source>
</evidence>
<dbReference type="PANTHER" id="PTHR42776:SF4">
    <property type="entry name" value="ACYLAMINO-ACID-RELEASING ENZYME"/>
    <property type="match status" value="1"/>
</dbReference>
<dbReference type="Pfam" id="PF00326">
    <property type="entry name" value="Peptidase_S9"/>
    <property type="match status" value="1"/>
</dbReference>
<evidence type="ECO:0000313" key="5">
    <source>
        <dbReference type="EMBL" id="QEL19052.1"/>
    </source>
</evidence>
<dbReference type="AlphaFoldDB" id="A0A5C1AMU8"/>
<feature type="signal peptide" evidence="3">
    <location>
        <begin position="1"/>
        <end position="19"/>
    </location>
</feature>